<comment type="caution">
    <text evidence="2">The sequence shown here is derived from an EMBL/GenBank/DDBJ whole genome shotgun (WGS) entry which is preliminary data.</text>
</comment>
<keyword evidence="3" id="KW-1185">Reference proteome</keyword>
<accession>A0A444XQU4</accession>
<dbReference type="AlphaFoldDB" id="A0A444XQU4"/>
<feature type="region of interest" description="Disordered" evidence="1">
    <location>
        <begin position="1"/>
        <end position="25"/>
    </location>
</feature>
<gene>
    <name evidence="2" type="ORF">Ahy_B09g098217</name>
</gene>
<protein>
    <submittedName>
        <fullName evidence="2">Uncharacterized protein</fullName>
    </submittedName>
</protein>
<sequence>MGSDYGSEVMDSNNGSEGKTLRRRRGARVLKGSKCPLMAKDERWSVVGHVVFLWANAPSNSEIPGFSTDKII</sequence>
<evidence type="ECO:0000313" key="2">
    <source>
        <dbReference type="EMBL" id="RYQ92081.1"/>
    </source>
</evidence>
<reference evidence="2 3" key="1">
    <citation type="submission" date="2019-01" db="EMBL/GenBank/DDBJ databases">
        <title>Sequencing of cultivated peanut Arachis hypogaea provides insights into genome evolution and oil improvement.</title>
        <authorList>
            <person name="Chen X."/>
        </authorList>
    </citation>
    <scope>NUCLEOTIDE SEQUENCE [LARGE SCALE GENOMIC DNA]</scope>
    <source>
        <strain evidence="3">cv. Fuhuasheng</strain>
        <tissue evidence="2">Leaves</tissue>
    </source>
</reference>
<name>A0A444XQU4_ARAHY</name>
<dbReference type="EMBL" id="SDMP01000019">
    <property type="protein sequence ID" value="RYQ92081.1"/>
    <property type="molecule type" value="Genomic_DNA"/>
</dbReference>
<proteinExistence type="predicted"/>
<evidence type="ECO:0000256" key="1">
    <source>
        <dbReference type="SAM" id="MobiDB-lite"/>
    </source>
</evidence>
<evidence type="ECO:0000313" key="3">
    <source>
        <dbReference type="Proteomes" id="UP000289738"/>
    </source>
</evidence>
<organism evidence="2 3">
    <name type="scientific">Arachis hypogaea</name>
    <name type="common">Peanut</name>
    <dbReference type="NCBI Taxonomy" id="3818"/>
    <lineage>
        <taxon>Eukaryota</taxon>
        <taxon>Viridiplantae</taxon>
        <taxon>Streptophyta</taxon>
        <taxon>Embryophyta</taxon>
        <taxon>Tracheophyta</taxon>
        <taxon>Spermatophyta</taxon>
        <taxon>Magnoliopsida</taxon>
        <taxon>eudicotyledons</taxon>
        <taxon>Gunneridae</taxon>
        <taxon>Pentapetalae</taxon>
        <taxon>rosids</taxon>
        <taxon>fabids</taxon>
        <taxon>Fabales</taxon>
        <taxon>Fabaceae</taxon>
        <taxon>Papilionoideae</taxon>
        <taxon>50 kb inversion clade</taxon>
        <taxon>dalbergioids sensu lato</taxon>
        <taxon>Dalbergieae</taxon>
        <taxon>Pterocarpus clade</taxon>
        <taxon>Arachis</taxon>
    </lineage>
</organism>
<dbReference type="Proteomes" id="UP000289738">
    <property type="component" value="Chromosome B09"/>
</dbReference>